<evidence type="ECO:0008006" key="3">
    <source>
        <dbReference type="Google" id="ProtNLM"/>
    </source>
</evidence>
<dbReference type="InterPro" id="IPR032774">
    <property type="entry name" value="WG_beta_rep"/>
</dbReference>
<gene>
    <name evidence="1" type="ORF">DJ013_19700</name>
</gene>
<dbReference type="EMBL" id="CP029480">
    <property type="protein sequence ID" value="AWW00275.1"/>
    <property type="molecule type" value="Genomic_DNA"/>
</dbReference>
<dbReference type="PANTHER" id="PTHR37841:SF1">
    <property type="entry name" value="DUF3298 DOMAIN-CONTAINING PROTEIN"/>
    <property type="match status" value="1"/>
</dbReference>
<evidence type="ECO:0000313" key="2">
    <source>
        <dbReference type="Proteomes" id="UP000249873"/>
    </source>
</evidence>
<evidence type="ECO:0000313" key="1">
    <source>
        <dbReference type="EMBL" id="AWW00275.1"/>
    </source>
</evidence>
<dbReference type="RefSeq" id="WP_111373642.1">
    <property type="nucleotide sequence ID" value="NZ_CP029480.1"/>
</dbReference>
<proteinExistence type="predicted"/>
<sequence length="864" mass="100927">MDKNYIKVISEDSRPVPYRRGKEWTFIRFRNFGLESSESYFDKVEDFENGIAIVTRNGVLGLINNKGKELTEVVYSSIIRFENLFIANGNVLLNNQGSILSQNYNFKSRGYYGLRGNNIHCIGDCFVVTKEEELTDKQKTFRREIRSPTLYYLMDFYGNIIIQNGFLDIGPFNEFDLSVVCASKEEDTYEMGGHSEYQLLHKSGILVPLIGRYYTFISSFNALGLAVVQRIVDHVYSGQYNRNMSSDPAGDQYYDTYRKVIKHGIINIKGEEILECTYTEISFFENDKVFADDNIIFLNACGVLKTENNLKKIEEDYQLKLQFANFKALENPLEELGKIKSSLEFLDPDEFYNESEYLFLNGFKLVHFSVFDEDDIHEQFSAQDYYYLFRGNYKVDKFDNFRTIGFSDSPCESDYFIAERGGKISIVRPQVSLEYDFKYDRYFEIPDKDLKLVKWIFVIQDNESLVLSFQNIELEELYHCTFPQKDNFKAKYHISSIDVKDDFSQSLIHFYIEGKEDSSGLFDLKGRVVLEPIYTFVSELNDNQYIIYKGDFEKSKSQGDALFDLELGFIIPFKNLSLSEVNYTSFENEEDEYYTSFKSLEARRLNDNLQSTIIEDKYILATSSSPYKQGLFNKEGKVILEIEFDKIEYRPGILKVEISEKFGVFDFGGNMILAPLFDEIKYHYNSFLVKKGSFFGLYEKNGNALLDIEDKYTKIELNHEAPVLISQSDKKYGVFSISSKTYLIKNVYDQITFKFGFIIVYQTEKYGVFNLEGNQITNIIYDRIEFLNLNFESYFIIALQDNKTFILDEKGKVINCHQDLGIKKFKSIRRYIDPIDRDVEPELLIETELGYFNVIDGEKYWNEK</sequence>
<reference evidence="1 2" key="1">
    <citation type="submission" date="2018-05" db="EMBL/GenBank/DDBJ databases">
        <title>Complete genome sequence of Arcticibacterium luteifluviistationis SM1504T, a cytophagaceae bacterium isolated from Arctic surface seawater.</title>
        <authorList>
            <person name="Li Y."/>
            <person name="Qin Q.-L."/>
        </authorList>
    </citation>
    <scope>NUCLEOTIDE SEQUENCE [LARGE SCALE GENOMIC DNA]</scope>
    <source>
        <strain evidence="1 2">SM1504</strain>
    </source>
</reference>
<name>A0A2Z4GGX8_9BACT</name>
<dbReference type="PANTHER" id="PTHR37841">
    <property type="entry name" value="GLR2918 PROTEIN"/>
    <property type="match status" value="1"/>
</dbReference>
<protein>
    <recommendedName>
        <fullName evidence="3">WG repeat-containing protein</fullName>
    </recommendedName>
</protein>
<dbReference type="AlphaFoldDB" id="A0A2Z4GGX8"/>
<dbReference type="Pfam" id="PF14903">
    <property type="entry name" value="WG_beta_rep"/>
    <property type="match status" value="4"/>
</dbReference>
<keyword evidence="2" id="KW-1185">Reference proteome</keyword>
<dbReference type="OrthoDB" id="2485468at2"/>
<dbReference type="Proteomes" id="UP000249873">
    <property type="component" value="Chromosome"/>
</dbReference>
<dbReference type="KEGG" id="als:DJ013_19700"/>
<organism evidence="1 2">
    <name type="scientific">Arcticibacterium luteifluviistationis</name>
    <dbReference type="NCBI Taxonomy" id="1784714"/>
    <lineage>
        <taxon>Bacteria</taxon>
        <taxon>Pseudomonadati</taxon>
        <taxon>Bacteroidota</taxon>
        <taxon>Cytophagia</taxon>
        <taxon>Cytophagales</taxon>
        <taxon>Leadbetterellaceae</taxon>
        <taxon>Arcticibacterium</taxon>
    </lineage>
</organism>
<accession>A0A2Z4GGX8</accession>